<name>A0ABW6BL07_9SPHI</name>
<evidence type="ECO:0000313" key="3">
    <source>
        <dbReference type="Proteomes" id="UP001597525"/>
    </source>
</evidence>
<sequence>MRTYTIFSYAILMATALHIAGGDIDIGEQLIKFPFWLGLISSTGICMLYAMWISYCKKWIIGDGQQQKTTRIHRWRRFRYLAVALLPSLSLHLTVLLLICIPMEDSREIFIRYLLNMPAVLVMAFFYALALLHSDLFMLWPNSVRSWSIAQTLPSFNAQVQTGNSSIAEVQASPAPEKDETDRACFDNDSYPETLYYILAKNGGTMLKMKGMSVRFFDIVLLYSSAKTRFVILRDGEMLGAESVMTKLRKIGLAPWMLKISANYYVNMLLVQYPTVVQRRCILLQPDVMASMQPKYNIASLRKALRIGRGMNPLLIPDFLASVKALDHKGWNTFIPLD</sequence>
<feature type="transmembrane region" description="Helical" evidence="1">
    <location>
        <begin position="33"/>
        <end position="56"/>
    </location>
</feature>
<keyword evidence="1" id="KW-0472">Membrane</keyword>
<accession>A0ABW6BL07</accession>
<dbReference type="RefSeq" id="WP_320183456.1">
    <property type="nucleotide sequence ID" value="NZ_CP138332.1"/>
</dbReference>
<keyword evidence="1" id="KW-0812">Transmembrane</keyword>
<feature type="transmembrane region" description="Helical" evidence="1">
    <location>
        <begin position="111"/>
        <end position="132"/>
    </location>
</feature>
<keyword evidence="1" id="KW-1133">Transmembrane helix</keyword>
<keyword evidence="3" id="KW-1185">Reference proteome</keyword>
<dbReference type="Proteomes" id="UP001597525">
    <property type="component" value="Unassembled WGS sequence"/>
</dbReference>
<reference evidence="3" key="1">
    <citation type="journal article" date="2019" name="Int. J. Syst. Evol. Microbiol.">
        <title>The Global Catalogue of Microorganisms (GCM) 10K type strain sequencing project: providing services to taxonomists for standard genome sequencing and annotation.</title>
        <authorList>
            <consortium name="The Broad Institute Genomics Platform"/>
            <consortium name="The Broad Institute Genome Sequencing Center for Infectious Disease"/>
            <person name="Wu L."/>
            <person name="Ma J."/>
        </authorList>
    </citation>
    <scope>NUCLEOTIDE SEQUENCE [LARGE SCALE GENOMIC DNA]</scope>
    <source>
        <strain evidence="3">KCTC 22814</strain>
    </source>
</reference>
<proteinExistence type="predicted"/>
<evidence type="ECO:0000256" key="1">
    <source>
        <dbReference type="SAM" id="Phobius"/>
    </source>
</evidence>
<dbReference type="EMBL" id="JBHUPB010000015">
    <property type="protein sequence ID" value="MFD2969972.1"/>
    <property type="molecule type" value="Genomic_DNA"/>
</dbReference>
<evidence type="ECO:0008006" key="4">
    <source>
        <dbReference type="Google" id="ProtNLM"/>
    </source>
</evidence>
<protein>
    <recommendedName>
        <fullName evidence="4">Transmembrane protein</fullName>
    </recommendedName>
</protein>
<gene>
    <name evidence="2" type="ORF">ACFS7Y_21460</name>
</gene>
<feature type="transmembrane region" description="Helical" evidence="1">
    <location>
        <begin position="77"/>
        <end position="99"/>
    </location>
</feature>
<evidence type="ECO:0000313" key="2">
    <source>
        <dbReference type="EMBL" id="MFD2969972.1"/>
    </source>
</evidence>
<organism evidence="2 3">
    <name type="scientific">Sphingobacterium bambusae</name>
    <dbReference type="NCBI Taxonomy" id="662858"/>
    <lineage>
        <taxon>Bacteria</taxon>
        <taxon>Pseudomonadati</taxon>
        <taxon>Bacteroidota</taxon>
        <taxon>Sphingobacteriia</taxon>
        <taxon>Sphingobacteriales</taxon>
        <taxon>Sphingobacteriaceae</taxon>
        <taxon>Sphingobacterium</taxon>
    </lineage>
</organism>
<comment type="caution">
    <text evidence="2">The sequence shown here is derived from an EMBL/GenBank/DDBJ whole genome shotgun (WGS) entry which is preliminary data.</text>
</comment>